<dbReference type="NCBIfam" id="NF047509">
    <property type="entry name" value="Rv3131_FMN_oxido"/>
    <property type="match status" value="1"/>
</dbReference>
<dbReference type="Proteomes" id="UP000223071">
    <property type="component" value="Unassembled WGS sequence"/>
</dbReference>
<dbReference type="PANTHER" id="PTHR23026:SF123">
    <property type="entry name" value="NAD(P)H NITROREDUCTASE RV3131-RELATED"/>
    <property type="match status" value="1"/>
</dbReference>
<keyword evidence="2" id="KW-1185">Reference proteome</keyword>
<dbReference type="InterPro" id="IPR000415">
    <property type="entry name" value="Nitroreductase-like"/>
</dbReference>
<dbReference type="SUPFAM" id="SSF55469">
    <property type="entry name" value="FMN-dependent nitroreductase-like"/>
    <property type="match status" value="2"/>
</dbReference>
<dbReference type="PANTHER" id="PTHR23026">
    <property type="entry name" value="NADPH NITROREDUCTASE"/>
    <property type="match status" value="1"/>
</dbReference>
<evidence type="ECO:0000313" key="2">
    <source>
        <dbReference type="Proteomes" id="UP000223071"/>
    </source>
</evidence>
<dbReference type="RefSeq" id="WP_098502611.1">
    <property type="nucleotide sequence ID" value="NZ_PDJQ01000001.1"/>
</dbReference>
<evidence type="ECO:0000313" key="1">
    <source>
        <dbReference type="EMBL" id="PFG73136.1"/>
    </source>
</evidence>
<organism evidence="1 2">
    <name type="scientific">Tepidiforma thermophila (strain KCTC 52669 / CGMCC 1.13589 / G233)</name>
    <dbReference type="NCBI Taxonomy" id="2761530"/>
    <lineage>
        <taxon>Bacteria</taxon>
        <taxon>Bacillati</taxon>
        <taxon>Chloroflexota</taxon>
        <taxon>Tepidiformia</taxon>
        <taxon>Tepidiformales</taxon>
        <taxon>Tepidiformaceae</taxon>
        <taxon>Tepidiforma</taxon>
    </lineage>
</organism>
<gene>
    <name evidence="1" type="ORF">A9A59_0331</name>
</gene>
<dbReference type="AlphaFoldDB" id="A0A2A9HDS0"/>
<proteinExistence type="predicted"/>
<dbReference type="EMBL" id="PDJQ01000001">
    <property type="protein sequence ID" value="PFG73136.1"/>
    <property type="molecule type" value="Genomic_DNA"/>
</dbReference>
<comment type="caution">
    <text evidence="1">The sequence shown here is derived from an EMBL/GenBank/DDBJ whole genome shotgun (WGS) entry which is preliminary data.</text>
</comment>
<evidence type="ECO:0008006" key="3">
    <source>
        <dbReference type="Google" id="ProtNLM"/>
    </source>
</evidence>
<sequence length="318" mass="34230">MTFVQVDAWLRLAALAPSPLNTQPWRFRVTPSHIELWSDPARGLPVADPAGRERTIACGCALLNLRAAGAASGCDETVEPLPDPASPDLLARVRLAEGPADAALAALAPAIERRRSTRRALEHEPLPAGLLEALAAEAAAEGAELLPVDGRAAREALADLVAEADRRLHHDPAWRREQARWIHPGRTADGLPASRLGGRALRFLVGHFDFGGTSAGRDEVFVLHAPAVVLLGTPGDEPLDWLRAGQALERVLLRAALHDIHAGYLQGPLQLPDLRERLAGAFTPGRMTQVCLRLGRPVEPPGPRRRRPVAEFAEFVPA</sequence>
<dbReference type="GO" id="GO:0016491">
    <property type="term" value="F:oxidoreductase activity"/>
    <property type="evidence" value="ECO:0007669"/>
    <property type="project" value="InterPro"/>
</dbReference>
<dbReference type="Gene3D" id="3.40.109.10">
    <property type="entry name" value="NADH Oxidase"/>
    <property type="match status" value="1"/>
</dbReference>
<dbReference type="InterPro" id="IPR050627">
    <property type="entry name" value="Nitroreductase/BluB"/>
</dbReference>
<protein>
    <recommendedName>
        <fullName evidence="3">Nitroreductase</fullName>
    </recommendedName>
</protein>
<name>A0A2A9HDS0_TEPT2</name>
<reference evidence="1 2" key="1">
    <citation type="submission" date="2017-09" db="EMBL/GenBank/DDBJ databases">
        <title>Sequencing the genomes of two abundant thermophiles in Great Basin hot springs: Thermocrinis jamiesonii and novel Chloroflexi Thermoflexus hugenholtzii.</title>
        <authorList>
            <person name="Hedlund B."/>
        </authorList>
    </citation>
    <scope>NUCLEOTIDE SEQUENCE [LARGE SCALE GENOMIC DNA]</scope>
    <source>
        <strain evidence="1 2">G233</strain>
    </source>
</reference>
<accession>A0A2A9HDS0</accession>